<evidence type="ECO:0000259" key="1">
    <source>
        <dbReference type="Pfam" id="PF16011"/>
    </source>
</evidence>
<organism evidence="2 3">
    <name type="scientific">Paenibacillus agri</name>
    <dbReference type="NCBI Taxonomy" id="2744309"/>
    <lineage>
        <taxon>Bacteria</taxon>
        <taxon>Bacillati</taxon>
        <taxon>Bacillota</taxon>
        <taxon>Bacilli</taxon>
        <taxon>Bacillales</taxon>
        <taxon>Paenibacillaceae</taxon>
        <taxon>Paenibacillus</taxon>
    </lineage>
</organism>
<dbReference type="SUPFAM" id="SSF49344">
    <property type="entry name" value="CBD9-like"/>
    <property type="match status" value="1"/>
</dbReference>
<dbReference type="EMBL" id="JABWCS010000215">
    <property type="protein sequence ID" value="NUU62490.1"/>
    <property type="molecule type" value="Genomic_DNA"/>
</dbReference>
<dbReference type="CDD" id="cd09620">
    <property type="entry name" value="CBM9_like_3"/>
    <property type="match status" value="1"/>
</dbReference>
<feature type="domain" description="Carbohydrate-binding" evidence="1">
    <location>
        <begin position="19"/>
        <end position="208"/>
    </location>
</feature>
<dbReference type="GO" id="GO:0016052">
    <property type="term" value="P:carbohydrate catabolic process"/>
    <property type="evidence" value="ECO:0007669"/>
    <property type="project" value="InterPro"/>
</dbReference>
<accession>A0A850ERR7</accession>
<dbReference type="GO" id="GO:0004553">
    <property type="term" value="F:hydrolase activity, hydrolyzing O-glycosyl compounds"/>
    <property type="evidence" value="ECO:0007669"/>
    <property type="project" value="InterPro"/>
</dbReference>
<dbReference type="Gene3D" id="2.60.40.1190">
    <property type="match status" value="1"/>
</dbReference>
<reference evidence="2" key="1">
    <citation type="submission" date="2020-06" db="EMBL/GenBank/DDBJ databases">
        <title>Paenibacillus sp. nov., isolated from soil.</title>
        <authorList>
            <person name="Seo Y.L."/>
        </authorList>
    </citation>
    <scope>NUCLEOTIDE SEQUENCE [LARGE SCALE GENOMIC DNA]</scope>
    <source>
        <strain evidence="2">JW14</strain>
    </source>
</reference>
<proteinExistence type="predicted"/>
<keyword evidence="3" id="KW-1185">Reference proteome</keyword>
<name>A0A850ERR7_9BACL</name>
<gene>
    <name evidence="2" type="ORF">HPT30_19280</name>
</gene>
<dbReference type="AlphaFoldDB" id="A0A850ERR7"/>
<sequence>MANHRTYQITASAARKDWSEVPALPVDQYLWLDNGYAPKVEVRSYYTAERLYVQFKVDEEHPLVRYRQPNEPVYTDSCVEFFVQPLLGSDARYLNFELNAAGTLLLQLGEGRDRKYLEDAPPALFEIQTSYAEREQHPEGSGWELEFSIPFDWLSGLFPDFTVSSGQVLRGNFYKCGDETELPHYGSWNRVDSATPNFHLSASFGELVLE</sequence>
<dbReference type="GO" id="GO:0030246">
    <property type="term" value="F:carbohydrate binding"/>
    <property type="evidence" value="ECO:0007669"/>
    <property type="project" value="InterPro"/>
</dbReference>
<dbReference type="RefSeq" id="WP_175372961.1">
    <property type="nucleotide sequence ID" value="NZ_JABWCS010000215.1"/>
</dbReference>
<evidence type="ECO:0000313" key="3">
    <source>
        <dbReference type="Proteomes" id="UP000564806"/>
    </source>
</evidence>
<evidence type="ECO:0000313" key="2">
    <source>
        <dbReference type="EMBL" id="NUU62490.1"/>
    </source>
</evidence>
<dbReference type="Pfam" id="PF16011">
    <property type="entry name" value="CBM9_2"/>
    <property type="match status" value="1"/>
</dbReference>
<dbReference type="Proteomes" id="UP000564806">
    <property type="component" value="Unassembled WGS sequence"/>
</dbReference>
<dbReference type="InterPro" id="IPR010502">
    <property type="entry name" value="Carb-bd_dom_fam9"/>
</dbReference>
<protein>
    <recommendedName>
        <fullName evidence="1">Carbohydrate-binding domain-containing protein</fullName>
    </recommendedName>
</protein>
<comment type="caution">
    <text evidence="2">The sequence shown here is derived from an EMBL/GenBank/DDBJ whole genome shotgun (WGS) entry which is preliminary data.</text>
</comment>